<keyword evidence="5 8" id="KW-0106">Calcium</keyword>
<feature type="binding site" evidence="5">
    <location>
        <position position="49"/>
    </location>
    <ligand>
        <name>Ca(2+)</name>
        <dbReference type="ChEBI" id="CHEBI:29108"/>
    </ligand>
</feature>
<feature type="disulfide bond" evidence="6">
    <location>
        <begin position="68"/>
        <end position="122"/>
    </location>
</feature>
<comment type="cofactor">
    <cofactor evidence="5">
        <name>Ca(2+)</name>
        <dbReference type="ChEBI" id="CHEBI:29108"/>
    </cofactor>
    <text evidence="5">Binds 1 Ca(2+) ion per subunit.</text>
</comment>
<evidence type="ECO:0000256" key="7">
    <source>
        <dbReference type="RuleBase" id="RU003654"/>
    </source>
</evidence>
<keyword evidence="8" id="KW-0732">Signal</keyword>
<dbReference type="Proteomes" id="UP000008281">
    <property type="component" value="Unassembled WGS sequence"/>
</dbReference>
<keyword evidence="3 6" id="KW-1015">Disulfide bond</keyword>
<dbReference type="InterPro" id="IPR016090">
    <property type="entry name" value="PLA2-like_dom"/>
</dbReference>
<evidence type="ECO:0000256" key="2">
    <source>
        <dbReference type="ARBA" id="ARBA00022525"/>
    </source>
</evidence>
<dbReference type="GO" id="GO:0050482">
    <property type="term" value="P:arachidonate secretion"/>
    <property type="evidence" value="ECO:0007669"/>
    <property type="project" value="InterPro"/>
</dbReference>
<dbReference type="FunCoup" id="E3MDH1">
    <property type="interactions" value="81"/>
</dbReference>
<feature type="binding site" evidence="5">
    <location>
        <position position="66"/>
    </location>
    <ligand>
        <name>Ca(2+)</name>
        <dbReference type="ChEBI" id="CHEBI:29108"/>
    </ligand>
</feature>
<comment type="similarity">
    <text evidence="7">Belongs to the phospholipase A2 family.</text>
</comment>
<dbReference type="InterPro" id="IPR036444">
    <property type="entry name" value="PLipase_A2_dom_sf"/>
</dbReference>
<dbReference type="Gene3D" id="1.20.90.10">
    <property type="entry name" value="Phospholipase A2 domain"/>
    <property type="match status" value="1"/>
</dbReference>
<dbReference type="InterPro" id="IPR033112">
    <property type="entry name" value="PLA2_Asp_AS"/>
</dbReference>
<dbReference type="EMBL" id="DS268437">
    <property type="protein sequence ID" value="EFO99191.1"/>
    <property type="molecule type" value="Genomic_DNA"/>
</dbReference>
<evidence type="ECO:0000256" key="8">
    <source>
        <dbReference type="RuleBase" id="RU361236"/>
    </source>
</evidence>
<dbReference type="GO" id="GO:0005509">
    <property type="term" value="F:calcium ion binding"/>
    <property type="evidence" value="ECO:0007669"/>
    <property type="project" value="InterPro"/>
</dbReference>
<dbReference type="GO" id="GO:0016042">
    <property type="term" value="P:lipid catabolic process"/>
    <property type="evidence" value="ECO:0007669"/>
    <property type="project" value="InterPro"/>
</dbReference>
<dbReference type="GO" id="GO:0004623">
    <property type="term" value="F:phospholipase A2 activity"/>
    <property type="evidence" value="ECO:0007669"/>
    <property type="project" value="UniProtKB-EC"/>
</dbReference>
<feature type="signal peptide" evidence="8">
    <location>
        <begin position="1"/>
        <end position="16"/>
    </location>
</feature>
<dbReference type="eggNOG" id="KOG4087">
    <property type="taxonomic scope" value="Eukaryota"/>
</dbReference>
<feature type="active site" evidence="4">
    <location>
        <position position="123"/>
    </location>
</feature>
<dbReference type="GO" id="GO:0006644">
    <property type="term" value="P:phospholipid metabolic process"/>
    <property type="evidence" value="ECO:0007669"/>
    <property type="project" value="InterPro"/>
</dbReference>
<dbReference type="PROSITE" id="PS00118">
    <property type="entry name" value="PA2_HIS"/>
    <property type="match status" value="1"/>
</dbReference>
<evidence type="ECO:0000256" key="4">
    <source>
        <dbReference type="PIRSR" id="PIRSR601211-1"/>
    </source>
</evidence>
<reference evidence="10" key="1">
    <citation type="submission" date="2007-07" db="EMBL/GenBank/DDBJ databases">
        <title>PCAP assembly of the Caenorhabditis remanei genome.</title>
        <authorList>
            <consortium name="The Caenorhabditis remanei Sequencing Consortium"/>
            <person name="Wilson R.K."/>
        </authorList>
    </citation>
    <scope>NUCLEOTIDE SEQUENCE [LARGE SCALE GENOMIC DNA]</scope>
    <source>
        <strain evidence="10">PB4641</strain>
    </source>
</reference>
<dbReference type="OrthoDB" id="5862363at2759"/>
<feature type="disulfide bond" evidence="6">
    <location>
        <begin position="78"/>
        <end position="115"/>
    </location>
</feature>
<protein>
    <recommendedName>
        <fullName evidence="8">Phospholipase A2</fullName>
        <ecNumber evidence="8">3.1.1.4</ecNumber>
    </recommendedName>
</protein>
<feature type="disulfide bond" evidence="6">
    <location>
        <begin position="100"/>
        <end position="120"/>
    </location>
</feature>
<feature type="disulfide bond" evidence="6">
    <location>
        <begin position="46"/>
        <end position="62"/>
    </location>
</feature>
<evidence type="ECO:0000259" key="9">
    <source>
        <dbReference type="SMART" id="SM00085"/>
    </source>
</evidence>
<dbReference type="SMART" id="SM00085">
    <property type="entry name" value="PA2c"/>
    <property type="match status" value="1"/>
</dbReference>
<feature type="domain" description="Phospholipase A2-like central" evidence="9">
    <location>
        <begin position="20"/>
        <end position="143"/>
    </location>
</feature>
<dbReference type="PANTHER" id="PTHR11716">
    <property type="entry name" value="PHOSPHOLIPASE A2 FAMILY MEMBER"/>
    <property type="match status" value="1"/>
</dbReference>
<evidence type="ECO:0000313" key="11">
    <source>
        <dbReference type="Proteomes" id="UP000008281"/>
    </source>
</evidence>
<feature type="binding site" evidence="5">
    <location>
        <position position="45"/>
    </location>
    <ligand>
        <name>Ca(2+)</name>
        <dbReference type="ChEBI" id="CHEBI:29108"/>
    </ligand>
</feature>
<dbReference type="InterPro" id="IPR001211">
    <property type="entry name" value="PLA2"/>
</dbReference>
<keyword evidence="5" id="KW-0479">Metal-binding</keyword>
<feature type="chain" id="PRO_5015019543" description="Phospholipase A2" evidence="8">
    <location>
        <begin position="17"/>
        <end position="158"/>
    </location>
</feature>
<evidence type="ECO:0000256" key="1">
    <source>
        <dbReference type="ARBA" id="ARBA00004613"/>
    </source>
</evidence>
<dbReference type="HOGENOM" id="CLU_090683_1_1_1"/>
<evidence type="ECO:0000256" key="5">
    <source>
        <dbReference type="PIRSR" id="PIRSR601211-2"/>
    </source>
</evidence>
<keyword evidence="8" id="KW-0443">Lipid metabolism</keyword>
<dbReference type="AlphaFoldDB" id="E3MDH1"/>
<gene>
    <name evidence="10" type="ORF">CRE_17815</name>
</gene>
<proteinExistence type="inferred from homology"/>
<feature type="disulfide bond" evidence="6">
    <location>
        <begin position="61"/>
        <end position="129"/>
    </location>
</feature>
<sequence>MYLVFIVLIGFFLTTAVFPTVIEIEFMTKCVSQHDAWIYNGYGCYCGIGGSGEWINGIDECCAHHDACYDSLYKKSTCWHAPFEYFPIYTWRCLNKTVECTGLDTFGYQIFPHECSSQLCECDRELVECWAKYPMPLEQLHCPHPRLFYFQRNKTLYG</sequence>
<keyword evidence="2 8" id="KW-0964">Secreted</keyword>
<dbReference type="PANTHER" id="PTHR11716:SF107">
    <property type="entry name" value="PHOSPHOLIPASE A2"/>
    <property type="match status" value="1"/>
</dbReference>
<dbReference type="OMA" id="PCRTGLC"/>
<evidence type="ECO:0000256" key="3">
    <source>
        <dbReference type="ARBA" id="ARBA00023157"/>
    </source>
</evidence>
<dbReference type="Pfam" id="PF00068">
    <property type="entry name" value="Phospholip_A2_1"/>
    <property type="match status" value="1"/>
</dbReference>
<dbReference type="PRINTS" id="PR00389">
    <property type="entry name" value="PHPHLIPASEA2"/>
</dbReference>
<dbReference type="GO" id="GO:0005576">
    <property type="term" value="C:extracellular region"/>
    <property type="evidence" value="ECO:0007669"/>
    <property type="project" value="UniProtKB-SubCell"/>
</dbReference>
<dbReference type="EC" id="3.1.1.4" evidence="8"/>
<organism evidence="11">
    <name type="scientific">Caenorhabditis remanei</name>
    <name type="common">Caenorhabditis vulgaris</name>
    <dbReference type="NCBI Taxonomy" id="31234"/>
    <lineage>
        <taxon>Eukaryota</taxon>
        <taxon>Metazoa</taxon>
        <taxon>Ecdysozoa</taxon>
        <taxon>Nematoda</taxon>
        <taxon>Chromadorea</taxon>
        <taxon>Rhabditida</taxon>
        <taxon>Rhabditina</taxon>
        <taxon>Rhabditomorpha</taxon>
        <taxon>Rhabditoidea</taxon>
        <taxon>Rhabditidae</taxon>
        <taxon>Peloderinae</taxon>
        <taxon>Caenorhabditis</taxon>
    </lineage>
</organism>
<dbReference type="PROSITE" id="PS00119">
    <property type="entry name" value="PA2_ASP"/>
    <property type="match status" value="1"/>
</dbReference>
<evidence type="ECO:0000256" key="6">
    <source>
        <dbReference type="PIRSR" id="PIRSR601211-3"/>
    </source>
</evidence>
<comment type="subcellular location">
    <subcellularLocation>
        <location evidence="1 8">Secreted</location>
    </subcellularLocation>
</comment>
<name>E3MDH1_CAERE</name>
<accession>E3MDH1</accession>
<keyword evidence="11" id="KW-1185">Reference proteome</keyword>
<dbReference type="SUPFAM" id="SSF48619">
    <property type="entry name" value="Phospholipase A2, PLA2"/>
    <property type="match status" value="1"/>
</dbReference>
<comment type="catalytic activity">
    <reaction evidence="8">
        <text>a 1,2-diacyl-sn-glycero-3-phosphocholine + H2O = a 1-acyl-sn-glycero-3-phosphocholine + a fatty acid + H(+)</text>
        <dbReference type="Rhea" id="RHEA:15801"/>
        <dbReference type="ChEBI" id="CHEBI:15377"/>
        <dbReference type="ChEBI" id="CHEBI:15378"/>
        <dbReference type="ChEBI" id="CHEBI:28868"/>
        <dbReference type="ChEBI" id="CHEBI:57643"/>
        <dbReference type="ChEBI" id="CHEBI:58168"/>
        <dbReference type="EC" id="3.1.1.4"/>
    </reaction>
</comment>
<evidence type="ECO:0000313" key="10">
    <source>
        <dbReference type="EMBL" id="EFO99191.1"/>
    </source>
</evidence>
<dbReference type="STRING" id="31234.E3MDH1"/>
<feature type="binding site" evidence="5">
    <location>
        <position position="47"/>
    </location>
    <ligand>
        <name>Ca(2+)</name>
        <dbReference type="ChEBI" id="CHEBI:29108"/>
    </ligand>
</feature>
<dbReference type="InterPro" id="IPR033113">
    <property type="entry name" value="PLA2_histidine"/>
</dbReference>
<keyword evidence="8" id="KW-0378">Hydrolase</keyword>
<feature type="active site" evidence="4">
    <location>
        <position position="65"/>
    </location>
</feature>